<dbReference type="RefSeq" id="YP_007010520.1">
    <property type="nucleotide sequence ID" value="NC_019540.1"/>
</dbReference>
<dbReference type="GO" id="GO:0016874">
    <property type="term" value="F:ligase activity"/>
    <property type="evidence" value="ECO:0007669"/>
    <property type="project" value="UniProtKB-KW"/>
</dbReference>
<name>H9D1D3_9CAUD</name>
<dbReference type="Proteomes" id="UP000004791">
    <property type="component" value="Segment"/>
</dbReference>
<keyword evidence="2" id="KW-1185">Reference proteome</keyword>
<dbReference type="Pfam" id="PF12224">
    <property type="entry name" value="Amidoligase_2"/>
    <property type="match status" value="1"/>
</dbReference>
<sequence>MFSNALVRPDTEYNDHVGVEVEVEHRDPFGPLPNNISRIWEVTGDGSLRQNGAEYVMRSPKTIENAVKATRVLLREVKKNNEIIDNGRGGVHVHINVGDLTNKQLVNYIAIVHCLDDILTYNCGEYRRGNLFCLRMRQATNVVDMVERFVETESVRVFNTDSIRYASVNLKAIATYGSIEFRAMRSDGDEDNLEIWMRTLLHLKQVAKQIDNPTQVVYNLSNFGAENFVRELLGEFYEHYELYDGYEHDLIDAMQLCQGYAFAREW</sequence>
<protein>
    <submittedName>
        <fullName evidence="1">Putative amidoligase</fullName>
    </submittedName>
</protein>
<keyword evidence="1" id="KW-0436">Ligase</keyword>
<evidence type="ECO:0000313" key="2">
    <source>
        <dbReference type="Proteomes" id="UP000004791"/>
    </source>
</evidence>
<dbReference type="InterPro" id="IPR022025">
    <property type="entry name" value="Amidoligase_2"/>
</dbReference>
<dbReference type="EMBL" id="JQ446452">
    <property type="protein sequence ID" value="AFE86175.1"/>
    <property type="molecule type" value="Genomic_DNA"/>
</dbReference>
<evidence type="ECO:0000313" key="1">
    <source>
        <dbReference type="EMBL" id="AFE86175.1"/>
    </source>
</evidence>
<organism evidence="1 2">
    <name type="scientific">Salinivibrio phage CW02</name>
    <dbReference type="NCBI Taxonomy" id="1161935"/>
    <lineage>
        <taxon>Viruses</taxon>
        <taxon>Duplodnaviria</taxon>
        <taxon>Heunggongvirae</taxon>
        <taxon>Uroviricota</taxon>
        <taxon>Caudoviricetes</taxon>
        <taxon>Zobellviridae</taxon>
        <taxon>Salinovirus</taxon>
        <taxon>Salinovirus utanense</taxon>
    </lineage>
</organism>
<dbReference type="GeneID" id="14016694"/>
<proteinExistence type="predicted"/>
<reference evidence="1 2" key="1">
    <citation type="journal article" date="2012" name="J. Virol.">
        <title>Sequence and structural characterization of great salt lake bacteriophage CW02, a member of the T7-like supergroup.</title>
        <authorList>
            <person name="Shen P.S."/>
            <person name="Domek M.J."/>
            <person name="Sanz-Garcia E."/>
            <person name="Makaju A."/>
            <person name="Taylor R.M."/>
            <person name="Hoggan R."/>
            <person name="Culumber M.D."/>
            <person name="Oberg C.J."/>
            <person name="Breakwell D.P."/>
            <person name="Prince J.T."/>
            <person name="Belnap D.M."/>
        </authorList>
    </citation>
    <scope>NUCLEOTIDE SEQUENCE [LARGE SCALE GENOMIC DNA]</scope>
</reference>
<accession>H9D1D3</accession>
<dbReference type="OrthoDB" id="19056at10239"/>
<dbReference type="KEGG" id="vg:14016694"/>